<dbReference type="EMBL" id="GGFJ01012353">
    <property type="protein sequence ID" value="MBW61494.1"/>
    <property type="molecule type" value="Transcribed_RNA"/>
</dbReference>
<dbReference type="AlphaFoldDB" id="A0A2M4C854"/>
<evidence type="ECO:0000256" key="1">
    <source>
        <dbReference type="SAM" id="SignalP"/>
    </source>
</evidence>
<evidence type="ECO:0000313" key="2">
    <source>
        <dbReference type="EMBL" id="MBW61494.1"/>
    </source>
</evidence>
<reference evidence="2" key="1">
    <citation type="submission" date="2018-01" db="EMBL/GenBank/DDBJ databases">
        <title>An insight into the sialome of Amazonian anophelines.</title>
        <authorList>
            <person name="Ribeiro J.M."/>
            <person name="Scarpassa V."/>
            <person name="Calvo E."/>
        </authorList>
    </citation>
    <scope>NUCLEOTIDE SEQUENCE</scope>
    <source>
        <tissue evidence="2">Salivary glands</tissue>
    </source>
</reference>
<keyword evidence="1" id="KW-0732">Signal</keyword>
<sequence>MISNLLLLLLVPVDCGLFELHSLGTTIQLVVLDRRPVTRDMDKLFTGDVNPREAKTNDHHRTPYLTGTITIRRDEDKHDRHRIAVLLLIGLKNERERCLKVNKSIEI</sequence>
<accession>A0A2M4C854</accession>
<feature type="chain" id="PRO_5014766419" evidence="1">
    <location>
        <begin position="16"/>
        <end position="107"/>
    </location>
</feature>
<feature type="signal peptide" evidence="1">
    <location>
        <begin position="1"/>
        <end position="15"/>
    </location>
</feature>
<protein>
    <submittedName>
        <fullName evidence="2">Putative secreted protein</fullName>
    </submittedName>
</protein>
<name>A0A2M4C854_9DIPT</name>
<proteinExistence type="predicted"/>
<organism evidence="2">
    <name type="scientific">Anopheles marajoara</name>
    <dbReference type="NCBI Taxonomy" id="58244"/>
    <lineage>
        <taxon>Eukaryota</taxon>
        <taxon>Metazoa</taxon>
        <taxon>Ecdysozoa</taxon>
        <taxon>Arthropoda</taxon>
        <taxon>Hexapoda</taxon>
        <taxon>Insecta</taxon>
        <taxon>Pterygota</taxon>
        <taxon>Neoptera</taxon>
        <taxon>Endopterygota</taxon>
        <taxon>Diptera</taxon>
        <taxon>Nematocera</taxon>
        <taxon>Culicoidea</taxon>
        <taxon>Culicidae</taxon>
        <taxon>Anophelinae</taxon>
        <taxon>Anopheles</taxon>
    </lineage>
</organism>